<accession>A0A8J2N6X1</accession>
<organism evidence="2 3">
    <name type="scientific">Alternaria atra</name>
    <dbReference type="NCBI Taxonomy" id="119953"/>
    <lineage>
        <taxon>Eukaryota</taxon>
        <taxon>Fungi</taxon>
        <taxon>Dikarya</taxon>
        <taxon>Ascomycota</taxon>
        <taxon>Pezizomycotina</taxon>
        <taxon>Dothideomycetes</taxon>
        <taxon>Pleosporomycetidae</taxon>
        <taxon>Pleosporales</taxon>
        <taxon>Pleosporineae</taxon>
        <taxon>Pleosporaceae</taxon>
        <taxon>Alternaria</taxon>
        <taxon>Alternaria sect. Ulocladioides</taxon>
    </lineage>
</organism>
<keyword evidence="1" id="KW-0472">Membrane</keyword>
<proteinExistence type="predicted"/>
<keyword evidence="1" id="KW-1133">Transmembrane helix</keyword>
<dbReference type="AlphaFoldDB" id="A0A8J2N6X1"/>
<protein>
    <recommendedName>
        <fullName evidence="4">Mid2 domain-containing protein</fullName>
    </recommendedName>
</protein>
<keyword evidence="1" id="KW-0812">Transmembrane</keyword>
<evidence type="ECO:0000256" key="1">
    <source>
        <dbReference type="SAM" id="Phobius"/>
    </source>
</evidence>
<dbReference type="RefSeq" id="XP_043169933.1">
    <property type="nucleotide sequence ID" value="XM_043313998.1"/>
</dbReference>
<comment type="caution">
    <text evidence="2">The sequence shown here is derived from an EMBL/GenBank/DDBJ whole genome shotgun (WGS) entry which is preliminary data.</text>
</comment>
<dbReference type="Proteomes" id="UP000676310">
    <property type="component" value="Unassembled WGS sequence"/>
</dbReference>
<dbReference type="OrthoDB" id="5215637at2759"/>
<dbReference type="EMBL" id="CAJRGZ010000019">
    <property type="protein sequence ID" value="CAG5163170.1"/>
    <property type="molecule type" value="Genomic_DNA"/>
</dbReference>
<reference evidence="2" key="1">
    <citation type="submission" date="2021-05" db="EMBL/GenBank/DDBJ databases">
        <authorList>
            <person name="Stam R."/>
        </authorList>
    </citation>
    <scope>NUCLEOTIDE SEQUENCE</scope>
    <source>
        <strain evidence="2">CS162</strain>
    </source>
</reference>
<feature type="transmembrane region" description="Helical" evidence="1">
    <location>
        <begin position="100"/>
        <end position="124"/>
    </location>
</feature>
<keyword evidence="3" id="KW-1185">Reference proteome</keyword>
<sequence>MCPGVSDDFNGLKPVKAWQLQTCDSGEYCCRGANDTKSCCNNAKAPQITTAFSATLQLQTPTATIAPTEVVATVVSTGTPFETTTAPRANVCAKEKRETAIVGGTITGVCSILIVGLAATIYWMHKREKRQRRLKEHYEEQFSQTNAYRKALASSAGSCRGSILLDDLKLKSSSSE</sequence>
<evidence type="ECO:0000313" key="3">
    <source>
        <dbReference type="Proteomes" id="UP000676310"/>
    </source>
</evidence>
<evidence type="ECO:0000313" key="2">
    <source>
        <dbReference type="EMBL" id="CAG5163170.1"/>
    </source>
</evidence>
<dbReference type="GeneID" id="67018259"/>
<evidence type="ECO:0008006" key="4">
    <source>
        <dbReference type="Google" id="ProtNLM"/>
    </source>
</evidence>
<gene>
    <name evidence="2" type="ORF">ALTATR162_LOCUS6377</name>
</gene>
<name>A0A8J2N6X1_9PLEO</name>